<evidence type="ECO:0000313" key="2">
    <source>
        <dbReference type="Proteomes" id="UP001168528"/>
    </source>
</evidence>
<protein>
    <recommendedName>
        <fullName evidence="3">Lipoprotein</fullName>
    </recommendedName>
</protein>
<name>A0ABT8R2Q5_9BACT</name>
<dbReference type="Proteomes" id="UP001168528">
    <property type="component" value="Unassembled WGS sequence"/>
</dbReference>
<dbReference type="EMBL" id="JAUKPO010000001">
    <property type="protein sequence ID" value="MDO1444925.1"/>
    <property type="molecule type" value="Genomic_DNA"/>
</dbReference>
<dbReference type="RefSeq" id="WP_302035726.1">
    <property type="nucleotide sequence ID" value="NZ_JAUKPO010000001.1"/>
</dbReference>
<accession>A0ABT8R2Q5</accession>
<comment type="caution">
    <text evidence="1">The sequence shown here is derived from an EMBL/GenBank/DDBJ whole genome shotgun (WGS) entry which is preliminary data.</text>
</comment>
<organism evidence="1 2">
    <name type="scientific">Rhodocytophaga aerolata</name>
    <dbReference type="NCBI Taxonomy" id="455078"/>
    <lineage>
        <taxon>Bacteria</taxon>
        <taxon>Pseudomonadati</taxon>
        <taxon>Bacteroidota</taxon>
        <taxon>Cytophagia</taxon>
        <taxon>Cytophagales</taxon>
        <taxon>Rhodocytophagaceae</taxon>
        <taxon>Rhodocytophaga</taxon>
    </lineage>
</organism>
<gene>
    <name evidence="1" type="ORF">Q0590_01615</name>
</gene>
<dbReference type="PROSITE" id="PS51257">
    <property type="entry name" value="PROKAR_LIPOPROTEIN"/>
    <property type="match status" value="1"/>
</dbReference>
<evidence type="ECO:0000313" key="1">
    <source>
        <dbReference type="EMBL" id="MDO1444925.1"/>
    </source>
</evidence>
<keyword evidence="2" id="KW-1185">Reference proteome</keyword>
<proteinExistence type="predicted"/>
<evidence type="ECO:0008006" key="3">
    <source>
        <dbReference type="Google" id="ProtNLM"/>
    </source>
</evidence>
<sequence length="130" mass="14682">MYRLITSFSGVLLLFSLLSCDKNDLSPENAALAYSACGVKDPANELPWLKEIIHKAENGPDKFSDAGTVQLITYQGQSYFIYQKYVMSCMACLVYDCQGNKLDILSRPELHMAIIEHMSEKNIIYRSPFS</sequence>
<reference evidence="1" key="1">
    <citation type="submission" date="2023-07" db="EMBL/GenBank/DDBJ databases">
        <title>The genome sequence of Rhodocytophaga aerolata KACC 12507.</title>
        <authorList>
            <person name="Zhang X."/>
        </authorList>
    </citation>
    <scope>NUCLEOTIDE SEQUENCE</scope>
    <source>
        <strain evidence="1">KACC 12507</strain>
    </source>
</reference>